<evidence type="ECO:0000313" key="1">
    <source>
        <dbReference type="EMBL" id="ETK10393.1"/>
    </source>
</evidence>
<accession>W2CTL7</accession>
<sequence length="47" mass="5196">MSARYFLMELWGRMQYAPTLTDEKGACFLSAVGRGRGGLAGVGFFYL</sequence>
<dbReference type="EMBL" id="AYYD01000748">
    <property type="protein sequence ID" value="ETK10393.1"/>
    <property type="molecule type" value="Genomic_DNA"/>
</dbReference>
<comment type="caution">
    <text evidence="1">The sequence shown here is derived from an EMBL/GenBank/DDBJ whole genome shotgun (WGS) entry which is preliminary data.</text>
</comment>
<proteinExistence type="predicted"/>
<name>W2CTL7_9BACT</name>
<dbReference type="AlphaFoldDB" id="W2CTL7"/>
<organism evidence="1 2">
    <name type="scientific">Tannerella sp. oral taxon BU063 isolate Cell 6/7/9</name>
    <dbReference type="NCBI Taxonomy" id="1411021"/>
    <lineage>
        <taxon>Bacteria</taxon>
        <taxon>Pseudomonadati</taxon>
        <taxon>Bacteroidota</taxon>
        <taxon>Bacteroidia</taxon>
        <taxon>Bacteroidales</taxon>
        <taxon>Tannerellaceae</taxon>
        <taxon>Tannerella</taxon>
    </lineage>
</organism>
<reference evidence="1 2" key="1">
    <citation type="submission" date="2013-11" db="EMBL/GenBank/DDBJ databases">
        <title>Single cell genomics of uncultured Tannerella BU063 (oral taxon 286).</title>
        <authorList>
            <person name="Beall C.J."/>
            <person name="Campbell A.G."/>
            <person name="Griffen A.L."/>
            <person name="Podar M."/>
            <person name="Leys E.J."/>
        </authorList>
    </citation>
    <scope>NUCLEOTIDE SEQUENCE [LARGE SCALE GENOMIC DNA]</scope>
    <source>
        <strain evidence="1">Cell 6/7/9</strain>
    </source>
</reference>
<gene>
    <name evidence="1" type="ORF">T231_05190</name>
</gene>
<evidence type="ECO:0000313" key="2">
    <source>
        <dbReference type="Proteomes" id="UP000018874"/>
    </source>
</evidence>
<keyword evidence="2" id="KW-1185">Reference proteome</keyword>
<protein>
    <submittedName>
        <fullName evidence="1">Uncharacterized protein</fullName>
    </submittedName>
</protein>
<dbReference type="Proteomes" id="UP000018874">
    <property type="component" value="Unassembled WGS sequence"/>
</dbReference>